<dbReference type="Proteomes" id="UP001550210">
    <property type="component" value="Unassembled WGS sequence"/>
</dbReference>
<proteinExistence type="predicted"/>
<reference evidence="1 2" key="1">
    <citation type="submission" date="2024-06" db="EMBL/GenBank/DDBJ databases">
        <title>The Natural Products Discovery Center: Release of the First 8490 Sequenced Strains for Exploring Actinobacteria Biosynthetic Diversity.</title>
        <authorList>
            <person name="Kalkreuter E."/>
            <person name="Kautsar S.A."/>
            <person name="Yang D."/>
            <person name="Bader C.D."/>
            <person name="Teijaro C.N."/>
            <person name="Fluegel L."/>
            <person name="Davis C.M."/>
            <person name="Simpson J.R."/>
            <person name="Lauterbach L."/>
            <person name="Steele A.D."/>
            <person name="Gui C."/>
            <person name="Meng S."/>
            <person name="Li G."/>
            <person name="Viehrig K."/>
            <person name="Ye F."/>
            <person name="Su P."/>
            <person name="Kiefer A.F."/>
            <person name="Nichols A."/>
            <person name="Cepeda A.J."/>
            <person name="Yan W."/>
            <person name="Fan B."/>
            <person name="Jiang Y."/>
            <person name="Adhikari A."/>
            <person name="Zheng C.-J."/>
            <person name="Schuster L."/>
            <person name="Cowan T.M."/>
            <person name="Smanski M.J."/>
            <person name="Chevrette M.G."/>
            <person name="De Carvalho L.P.S."/>
            <person name="Shen B."/>
        </authorList>
    </citation>
    <scope>NUCLEOTIDE SEQUENCE [LARGE SCALE GENOMIC DNA]</scope>
    <source>
        <strain evidence="1 2">NPDC006434</strain>
    </source>
</reference>
<organism evidence="1 2">
    <name type="scientific">Streptomyces ossamyceticus</name>
    <dbReference type="NCBI Taxonomy" id="249581"/>
    <lineage>
        <taxon>Bacteria</taxon>
        <taxon>Bacillati</taxon>
        <taxon>Actinomycetota</taxon>
        <taxon>Actinomycetes</taxon>
        <taxon>Kitasatosporales</taxon>
        <taxon>Streptomycetaceae</taxon>
        <taxon>Streptomyces</taxon>
    </lineage>
</organism>
<evidence type="ECO:0000313" key="2">
    <source>
        <dbReference type="Proteomes" id="UP001550210"/>
    </source>
</evidence>
<evidence type="ECO:0000313" key="1">
    <source>
        <dbReference type="EMBL" id="MET9848420.1"/>
    </source>
</evidence>
<dbReference type="RefSeq" id="WP_355400306.1">
    <property type="nucleotide sequence ID" value="NZ_JBEXPZ010000040.1"/>
</dbReference>
<dbReference type="Pfam" id="PF00702">
    <property type="entry name" value="Hydrolase"/>
    <property type="match status" value="1"/>
</dbReference>
<dbReference type="InterPro" id="IPR036412">
    <property type="entry name" value="HAD-like_sf"/>
</dbReference>
<protein>
    <submittedName>
        <fullName evidence="1">HAD family hydrolase</fullName>
    </submittedName>
</protein>
<dbReference type="Gene3D" id="3.40.50.1000">
    <property type="entry name" value="HAD superfamily/HAD-like"/>
    <property type="match status" value="1"/>
</dbReference>
<keyword evidence="2" id="KW-1185">Reference proteome</keyword>
<dbReference type="EMBL" id="JBEXPZ010000040">
    <property type="protein sequence ID" value="MET9848420.1"/>
    <property type="molecule type" value="Genomic_DNA"/>
</dbReference>
<dbReference type="InterPro" id="IPR023214">
    <property type="entry name" value="HAD_sf"/>
</dbReference>
<dbReference type="GO" id="GO:0016787">
    <property type="term" value="F:hydrolase activity"/>
    <property type="evidence" value="ECO:0007669"/>
    <property type="project" value="UniProtKB-KW"/>
</dbReference>
<sequence>MAAVVVFDCFDTLVTSAPLPGPDVWTATLVRTLDLDPSDAGAVVRSVFGTLYAAMSDRSAPQPATMDLLDAALREHGVPRETAAQERALWRALGCEDPRQYRLCEPVAEALRRVADAGHTVRLLSNCYLPSPLMRRLLERLRAPEVWDRGVFTADGGPKKPDPRVFQDIGDGAFDRRVMVGDSPELDLAPAAALGWDTVRIDPAAPDPRPLYALLRC</sequence>
<comment type="caution">
    <text evidence="1">The sequence shown here is derived from an EMBL/GenBank/DDBJ whole genome shotgun (WGS) entry which is preliminary data.</text>
</comment>
<keyword evidence="1" id="KW-0378">Hydrolase</keyword>
<dbReference type="SUPFAM" id="SSF56784">
    <property type="entry name" value="HAD-like"/>
    <property type="match status" value="1"/>
</dbReference>
<dbReference type="InterPro" id="IPR044924">
    <property type="entry name" value="HAD-SF_hydro_IA_REG-2-like_cap"/>
</dbReference>
<dbReference type="Gene3D" id="1.10.150.720">
    <property type="entry name" value="Haloacid dehalogenase-like hydrolase"/>
    <property type="match status" value="1"/>
</dbReference>
<gene>
    <name evidence="1" type="ORF">ABZZ21_28540</name>
</gene>
<accession>A0ABV2V610</accession>
<name>A0ABV2V610_9ACTN</name>